<feature type="transmembrane region" description="Helical" evidence="5">
    <location>
        <begin position="239"/>
        <end position="257"/>
    </location>
</feature>
<keyword evidence="7" id="KW-1185">Reference proteome</keyword>
<sequence>MSANTISVPYQVVYIVLPTISVLGNTLIIYATLISRELRNPCNIFIALVALGDIMLMFSFYTTIVTYKLYEDHLIPQDVCVYFNIIPFFGTCFSTMLLLNLALDRLLSLTTLYNLLSSTYAKLYIMVHVLPGCAFGITVDVLMILNRAADKNVLCTMSTLLLPPVAEIFVKTTFIICVSIILCYSFFALFLRRLKMSTEVTKNVYRSLIVISLTVVFGTFGCVIVAMTDDPSDTENSSMLAGILISSGTAVNFFAYYSMSTQYRGVFDSVFGIGRLKNAVFPKKPTTVFNIAPRTLEP</sequence>
<dbReference type="GO" id="GO:0004930">
    <property type="term" value="F:G protein-coupled receptor activity"/>
    <property type="evidence" value="ECO:0007669"/>
    <property type="project" value="InterPro"/>
</dbReference>
<evidence type="ECO:0000256" key="1">
    <source>
        <dbReference type="ARBA" id="ARBA00004370"/>
    </source>
</evidence>
<accession>A0A7I4YKF4</accession>
<evidence type="ECO:0000256" key="5">
    <source>
        <dbReference type="SAM" id="Phobius"/>
    </source>
</evidence>
<evidence type="ECO:0000256" key="3">
    <source>
        <dbReference type="ARBA" id="ARBA00022989"/>
    </source>
</evidence>
<dbReference type="InterPro" id="IPR019424">
    <property type="entry name" value="7TM_GPCR_Srsx"/>
</dbReference>
<dbReference type="AlphaFoldDB" id="A0A7I4YKF4"/>
<organism evidence="7 8">
    <name type="scientific">Haemonchus contortus</name>
    <name type="common">Barber pole worm</name>
    <dbReference type="NCBI Taxonomy" id="6289"/>
    <lineage>
        <taxon>Eukaryota</taxon>
        <taxon>Metazoa</taxon>
        <taxon>Ecdysozoa</taxon>
        <taxon>Nematoda</taxon>
        <taxon>Chromadorea</taxon>
        <taxon>Rhabditida</taxon>
        <taxon>Rhabditina</taxon>
        <taxon>Rhabditomorpha</taxon>
        <taxon>Strongyloidea</taxon>
        <taxon>Trichostrongylidae</taxon>
        <taxon>Haemonchus</taxon>
    </lineage>
</organism>
<dbReference type="OrthoDB" id="10015560at2759"/>
<feature type="transmembrane region" description="Helical" evidence="5">
    <location>
        <begin position="203"/>
        <end position="227"/>
    </location>
</feature>
<feature type="transmembrane region" description="Helical" evidence="5">
    <location>
        <begin position="45"/>
        <end position="70"/>
    </location>
</feature>
<dbReference type="Proteomes" id="UP000025227">
    <property type="component" value="Unplaced"/>
</dbReference>
<reference evidence="8" key="1">
    <citation type="submission" date="2020-12" db="UniProtKB">
        <authorList>
            <consortium name="WormBaseParasite"/>
        </authorList>
    </citation>
    <scope>IDENTIFICATION</scope>
    <source>
        <strain evidence="8">MHco3</strain>
    </source>
</reference>
<dbReference type="Gene3D" id="1.20.1070.10">
    <property type="entry name" value="Rhodopsin 7-helix transmembrane proteins"/>
    <property type="match status" value="1"/>
</dbReference>
<dbReference type="PRINTS" id="PR00237">
    <property type="entry name" value="GPCRRHODOPSN"/>
</dbReference>
<dbReference type="InterPro" id="IPR047130">
    <property type="entry name" value="7TM_GPCR_Srsx_nematod"/>
</dbReference>
<keyword evidence="4 5" id="KW-0472">Membrane</keyword>
<dbReference type="Pfam" id="PF10320">
    <property type="entry name" value="7TM_GPCR_Srsx"/>
    <property type="match status" value="1"/>
</dbReference>
<feature type="transmembrane region" description="Helical" evidence="5">
    <location>
        <begin position="82"/>
        <end position="103"/>
    </location>
</feature>
<evidence type="ECO:0000259" key="6">
    <source>
        <dbReference type="PROSITE" id="PS50262"/>
    </source>
</evidence>
<keyword evidence="3 5" id="KW-1133">Transmembrane helix</keyword>
<feature type="transmembrane region" description="Helical" evidence="5">
    <location>
        <begin position="168"/>
        <end position="191"/>
    </location>
</feature>
<dbReference type="SUPFAM" id="SSF81321">
    <property type="entry name" value="Family A G protein-coupled receptor-like"/>
    <property type="match status" value="1"/>
</dbReference>
<name>A0A7I4YKF4_HAECO</name>
<dbReference type="PANTHER" id="PTHR23360:SF16">
    <property type="entry name" value="G-PROTEIN COUPLED RECEPTORS FAMILY 1 PROFILE DOMAIN-CONTAINING PROTEIN"/>
    <property type="match status" value="1"/>
</dbReference>
<feature type="transmembrane region" description="Helical" evidence="5">
    <location>
        <begin position="123"/>
        <end position="148"/>
    </location>
</feature>
<evidence type="ECO:0000313" key="8">
    <source>
        <dbReference type="WBParaSite" id="HCON_00107945-00001"/>
    </source>
</evidence>
<dbReference type="OMA" id="INSEYRT"/>
<proteinExistence type="predicted"/>
<dbReference type="PROSITE" id="PS50262">
    <property type="entry name" value="G_PROTEIN_RECEP_F1_2"/>
    <property type="match status" value="1"/>
</dbReference>
<evidence type="ECO:0000313" key="7">
    <source>
        <dbReference type="Proteomes" id="UP000025227"/>
    </source>
</evidence>
<dbReference type="WBParaSite" id="HCON_00107945-00001">
    <property type="protein sequence ID" value="HCON_00107945-00001"/>
    <property type="gene ID" value="HCON_00107945"/>
</dbReference>
<comment type="subcellular location">
    <subcellularLocation>
        <location evidence="1">Membrane</location>
    </subcellularLocation>
</comment>
<dbReference type="PANTHER" id="PTHR23360">
    <property type="entry name" value="G-PROTEIN COUPLED RECEPTORS FAMILY 1 PROFILE DOMAIN-CONTAINING PROTEIN-RELATED"/>
    <property type="match status" value="1"/>
</dbReference>
<keyword evidence="2 5" id="KW-0812">Transmembrane</keyword>
<evidence type="ECO:0000256" key="2">
    <source>
        <dbReference type="ARBA" id="ARBA00022692"/>
    </source>
</evidence>
<dbReference type="InterPro" id="IPR017452">
    <property type="entry name" value="GPCR_Rhodpsn_7TM"/>
</dbReference>
<dbReference type="GO" id="GO:0016020">
    <property type="term" value="C:membrane"/>
    <property type="evidence" value="ECO:0007669"/>
    <property type="project" value="UniProtKB-SubCell"/>
</dbReference>
<evidence type="ECO:0000256" key="4">
    <source>
        <dbReference type="ARBA" id="ARBA00023136"/>
    </source>
</evidence>
<feature type="domain" description="G-protein coupled receptors family 1 profile" evidence="6">
    <location>
        <begin position="24"/>
        <end position="256"/>
    </location>
</feature>
<protein>
    <submittedName>
        <fullName evidence="8">G_PROTEIN_RECEP_F1_2 domain-containing protein</fullName>
    </submittedName>
</protein>
<feature type="transmembrane region" description="Helical" evidence="5">
    <location>
        <begin position="12"/>
        <end position="33"/>
    </location>
</feature>
<dbReference type="SMART" id="SM01381">
    <property type="entry name" value="7TM_GPCR_Srsx"/>
    <property type="match status" value="1"/>
</dbReference>
<dbReference type="InterPro" id="IPR000276">
    <property type="entry name" value="GPCR_Rhodpsn"/>
</dbReference>